<dbReference type="SUPFAM" id="SSF55874">
    <property type="entry name" value="ATPase domain of HSP90 chaperone/DNA topoisomerase II/histidine kinase"/>
    <property type="match status" value="1"/>
</dbReference>
<comment type="similarity">
    <text evidence="1 5">Belongs to the DNA mismatch repair MutL/HexB family.</text>
</comment>
<evidence type="ECO:0000256" key="6">
    <source>
        <dbReference type="SAM" id="MobiDB-lite"/>
    </source>
</evidence>
<dbReference type="AlphaFoldDB" id="A0A4R6XCL4"/>
<feature type="domain" description="MutL C-terminal dimerisation" evidence="7">
    <location>
        <begin position="483"/>
        <end position="626"/>
    </location>
</feature>
<name>A0A4R6XCL4_9GAMM</name>
<proteinExistence type="inferred from homology"/>
<feature type="compositionally biased region" description="Polar residues" evidence="6">
    <location>
        <begin position="450"/>
        <end position="462"/>
    </location>
</feature>
<dbReference type="InterPro" id="IPR038973">
    <property type="entry name" value="MutL/Mlh/Pms-like"/>
</dbReference>
<keyword evidence="4 5" id="KW-0234">DNA repair</keyword>
<evidence type="ECO:0000313" key="10">
    <source>
        <dbReference type="Proteomes" id="UP000295729"/>
    </source>
</evidence>
<dbReference type="InterPro" id="IPR042120">
    <property type="entry name" value="MutL_C_dimsub"/>
</dbReference>
<dbReference type="SMART" id="SM01340">
    <property type="entry name" value="DNA_mis_repair"/>
    <property type="match status" value="1"/>
</dbReference>
<dbReference type="Pfam" id="PF01119">
    <property type="entry name" value="DNA_mis_repair"/>
    <property type="match status" value="1"/>
</dbReference>
<gene>
    <name evidence="5" type="primary">mutL</name>
    <name evidence="9" type="ORF">C8D85_0017</name>
</gene>
<dbReference type="GO" id="GO:0006298">
    <property type="term" value="P:mismatch repair"/>
    <property type="evidence" value="ECO:0007669"/>
    <property type="project" value="UniProtKB-UniRule"/>
</dbReference>
<protein>
    <recommendedName>
        <fullName evidence="2 5">DNA mismatch repair protein MutL</fullName>
    </recommendedName>
</protein>
<dbReference type="CDD" id="cd16926">
    <property type="entry name" value="HATPase_MutL-MLH-PMS-like"/>
    <property type="match status" value="1"/>
</dbReference>
<dbReference type="InterPro" id="IPR014762">
    <property type="entry name" value="DNA_mismatch_repair_CS"/>
</dbReference>
<keyword evidence="3 5" id="KW-0227">DNA damage</keyword>
<organism evidence="9 10">
    <name type="scientific">Marinomonas communis</name>
    <dbReference type="NCBI Taxonomy" id="28254"/>
    <lineage>
        <taxon>Bacteria</taxon>
        <taxon>Pseudomonadati</taxon>
        <taxon>Pseudomonadota</taxon>
        <taxon>Gammaproteobacteria</taxon>
        <taxon>Oceanospirillales</taxon>
        <taxon>Oceanospirillaceae</taxon>
        <taxon>Marinomonas</taxon>
    </lineage>
</organism>
<dbReference type="InterPro" id="IPR002099">
    <property type="entry name" value="MutL/Mlh/PMS"/>
</dbReference>
<evidence type="ECO:0000259" key="8">
    <source>
        <dbReference type="SMART" id="SM01340"/>
    </source>
</evidence>
<sequence length="670" mass="73877">MSRINLLSPRLANQIAAGEVVERPASVVKELLENSLDAGATQLDIDVEQGGVRGIKIRDNGRGIVKDDLSLALSRHATSKIITLDDLEAVSTLGFRGEALASISSVSRLHLTSCAEGESAAWRVEAEGKDMATSVRPASHPQGTTIEARDLFFNTPARRKFLRTEKTEFGHLEEVVKRLALSRYDVGFRLNHNGKQVYDLRPVQDQLHAEHRLATLLGKKFIENALTIDVEAAGLRLWGWIGLPTFSRSQADLQYFFVNGRVVRDKLVAHAVRQAYRDVLYNGRHPTFVLYLELDPGTVDVNVHPTKHEVRFRDGRLVHDFLFSRIHKVLADVRPETGMSGSAENPIQKQEAQIQEQEKLGLGHPGQARDVSWMSSGQNTQSEAQSFAGRGFSGPSNYTPQDMTDGARIAGQLGVVSQMSDFAGQFVTEEVDPETGEIKQVAAPVSSTSESYAGSVVPQTDIGTGRVREPLPREGVTPPLGYAVAQLHGIYILSETEQGMIIVDMHAAHERIVYERMKAAFYSKNVPSQPLLVPINVSISQAEADLVEDNHDVFVQFGFNIERSGPESVMVREVPVILINGDIESLVRDVISDLVVNGTTDLLQARANELMATMACHGAVRANRKLSIAEMNSLLRDMEVTERSGQCNHGRPTWTQLSMSDLDKLFLRGR</sequence>
<evidence type="ECO:0000256" key="1">
    <source>
        <dbReference type="ARBA" id="ARBA00006082"/>
    </source>
</evidence>
<dbReference type="InterPro" id="IPR013507">
    <property type="entry name" value="DNA_mismatch_S5_2-like"/>
</dbReference>
<dbReference type="HAMAP" id="MF_00149">
    <property type="entry name" value="DNA_mis_repair"/>
    <property type="match status" value="1"/>
</dbReference>
<dbReference type="EMBL" id="SNZA01000001">
    <property type="protein sequence ID" value="TDR14683.1"/>
    <property type="molecule type" value="Genomic_DNA"/>
</dbReference>
<dbReference type="FunFam" id="3.30.565.10:FF:000003">
    <property type="entry name" value="DNA mismatch repair endonuclease MutL"/>
    <property type="match status" value="1"/>
</dbReference>
<evidence type="ECO:0000256" key="2">
    <source>
        <dbReference type="ARBA" id="ARBA00021975"/>
    </source>
</evidence>
<dbReference type="Pfam" id="PF08676">
    <property type="entry name" value="MutL_C"/>
    <property type="match status" value="1"/>
</dbReference>
<feature type="region of interest" description="Disordered" evidence="6">
    <location>
        <begin position="450"/>
        <end position="470"/>
    </location>
</feature>
<dbReference type="Gene3D" id="3.30.1370.100">
    <property type="entry name" value="MutL, C-terminal domain, regulatory subdomain"/>
    <property type="match status" value="1"/>
</dbReference>
<dbReference type="OrthoDB" id="9763467at2"/>
<evidence type="ECO:0000256" key="4">
    <source>
        <dbReference type="ARBA" id="ARBA00023204"/>
    </source>
</evidence>
<dbReference type="PANTHER" id="PTHR10073:SF12">
    <property type="entry name" value="DNA MISMATCH REPAIR PROTEIN MLH1"/>
    <property type="match status" value="1"/>
</dbReference>
<evidence type="ECO:0000313" key="9">
    <source>
        <dbReference type="EMBL" id="TDR14683.1"/>
    </source>
</evidence>
<dbReference type="InterPro" id="IPR014790">
    <property type="entry name" value="MutL_C"/>
</dbReference>
<evidence type="ECO:0000256" key="5">
    <source>
        <dbReference type="HAMAP-Rule" id="MF_00149"/>
    </source>
</evidence>
<dbReference type="GO" id="GO:0032300">
    <property type="term" value="C:mismatch repair complex"/>
    <property type="evidence" value="ECO:0007669"/>
    <property type="project" value="InterPro"/>
</dbReference>
<dbReference type="InterPro" id="IPR037198">
    <property type="entry name" value="MutL_C_sf"/>
</dbReference>
<dbReference type="GO" id="GO:0140664">
    <property type="term" value="F:ATP-dependent DNA damage sensor activity"/>
    <property type="evidence" value="ECO:0007669"/>
    <property type="project" value="InterPro"/>
</dbReference>
<dbReference type="NCBIfam" id="TIGR00585">
    <property type="entry name" value="mutl"/>
    <property type="match status" value="1"/>
</dbReference>
<dbReference type="SUPFAM" id="SSF54211">
    <property type="entry name" value="Ribosomal protein S5 domain 2-like"/>
    <property type="match status" value="1"/>
</dbReference>
<dbReference type="FunFam" id="3.30.230.10:FF:000013">
    <property type="entry name" value="DNA mismatch repair endonuclease MutL"/>
    <property type="match status" value="1"/>
</dbReference>
<dbReference type="CDD" id="cd03482">
    <property type="entry name" value="MutL_Trans_MutL"/>
    <property type="match status" value="1"/>
</dbReference>
<dbReference type="RefSeq" id="WP_133559341.1">
    <property type="nucleotide sequence ID" value="NZ_SNZA01000001.1"/>
</dbReference>
<dbReference type="InterPro" id="IPR014721">
    <property type="entry name" value="Ribsml_uS5_D2-typ_fold_subgr"/>
</dbReference>
<evidence type="ECO:0000259" key="7">
    <source>
        <dbReference type="SMART" id="SM00853"/>
    </source>
</evidence>
<dbReference type="Gene3D" id="3.30.1540.20">
    <property type="entry name" value="MutL, C-terminal domain, dimerisation subdomain"/>
    <property type="match status" value="1"/>
</dbReference>
<dbReference type="GO" id="GO:0005524">
    <property type="term" value="F:ATP binding"/>
    <property type="evidence" value="ECO:0007669"/>
    <property type="project" value="InterPro"/>
</dbReference>
<dbReference type="GO" id="GO:0030983">
    <property type="term" value="F:mismatched DNA binding"/>
    <property type="evidence" value="ECO:0007669"/>
    <property type="project" value="InterPro"/>
</dbReference>
<dbReference type="PROSITE" id="PS00058">
    <property type="entry name" value="DNA_MISMATCH_REPAIR_1"/>
    <property type="match status" value="1"/>
</dbReference>
<dbReference type="InterPro" id="IPR042121">
    <property type="entry name" value="MutL_C_regsub"/>
</dbReference>
<comment type="caution">
    <text evidence="9">The sequence shown here is derived from an EMBL/GenBank/DDBJ whole genome shotgun (WGS) entry which is preliminary data.</text>
</comment>
<dbReference type="Proteomes" id="UP000295729">
    <property type="component" value="Unassembled WGS sequence"/>
</dbReference>
<evidence type="ECO:0000256" key="3">
    <source>
        <dbReference type="ARBA" id="ARBA00022763"/>
    </source>
</evidence>
<feature type="domain" description="DNA mismatch repair protein S5" evidence="8">
    <location>
        <begin position="213"/>
        <end position="331"/>
    </location>
</feature>
<dbReference type="GO" id="GO:0016887">
    <property type="term" value="F:ATP hydrolysis activity"/>
    <property type="evidence" value="ECO:0007669"/>
    <property type="project" value="InterPro"/>
</dbReference>
<comment type="function">
    <text evidence="5">This protein is involved in the repair of mismatches in DNA. It is required for dam-dependent methyl-directed DNA mismatch repair. May act as a 'molecular matchmaker', a protein that promotes the formation of a stable complex between two or more DNA-binding proteins in an ATP-dependent manner without itself being part of a final effector complex.</text>
</comment>
<keyword evidence="10" id="KW-1185">Reference proteome</keyword>
<dbReference type="InterPro" id="IPR036890">
    <property type="entry name" value="HATPase_C_sf"/>
</dbReference>
<dbReference type="SMART" id="SM00853">
    <property type="entry name" value="MutL_C"/>
    <property type="match status" value="1"/>
</dbReference>
<dbReference type="InterPro" id="IPR020568">
    <property type="entry name" value="Ribosomal_Su5_D2-typ_SF"/>
</dbReference>
<dbReference type="PANTHER" id="PTHR10073">
    <property type="entry name" value="DNA MISMATCH REPAIR PROTEIN MLH, PMS, MUTL"/>
    <property type="match status" value="1"/>
</dbReference>
<dbReference type="Gene3D" id="3.30.565.10">
    <property type="entry name" value="Histidine kinase-like ATPase, C-terminal domain"/>
    <property type="match status" value="1"/>
</dbReference>
<dbReference type="SUPFAM" id="SSF118116">
    <property type="entry name" value="DNA mismatch repair protein MutL"/>
    <property type="match status" value="1"/>
</dbReference>
<accession>A0A4R6XCL4</accession>
<dbReference type="NCBIfam" id="NF000949">
    <property type="entry name" value="PRK00095.1-2"/>
    <property type="match status" value="1"/>
</dbReference>
<dbReference type="Pfam" id="PF13589">
    <property type="entry name" value="HATPase_c_3"/>
    <property type="match status" value="1"/>
</dbReference>
<reference evidence="9 10" key="1">
    <citation type="submission" date="2019-03" db="EMBL/GenBank/DDBJ databases">
        <title>Genomic Encyclopedia of Type Strains, Phase IV (KMG-IV): sequencing the most valuable type-strain genomes for metagenomic binning, comparative biology and taxonomic classification.</title>
        <authorList>
            <person name="Goeker M."/>
        </authorList>
    </citation>
    <scope>NUCLEOTIDE SEQUENCE [LARGE SCALE GENOMIC DNA]</scope>
    <source>
        <strain evidence="9 10">DSM 5604</strain>
    </source>
</reference>
<dbReference type="InterPro" id="IPR020667">
    <property type="entry name" value="DNA_mismatch_repair_MutL"/>
</dbReference>
<dbReference type="Gene3D" id="3.30.230.10">
    <property type="match status" value="1"/>
</dbReference>